<gene>
    <name evidence="3" type="primary">sthA_2</name>
    <name evidence="3" type="ORF">Pan54_25980</name>
</gene>
<dbReference type="PANTHER" id="PTHR22912:SF151">
    <property type="entry name" value="DIHYDROLIPOYL DEHYDROGENASE, MITOCHONDRIAL"/>
    <property type="match status" value="1"/>
</dbReference>
<evidence type="ECO:0000313" key="4">
    <source>
        <dbReference type="Proteomes" id="UP000316095"/>
    </source>
</evidence>
<dbReference type="InterPro" id="IPR050151">
    <property type="entry name" value="Class-I_Pyr_Nuc-Dis_Oxidored"/>
</dbReference>
<dbReference type="InterPro" id="IPR036188">
    <property type="entry name" value="FAD/NAD-bd_sf"/>
</dbReference>
<protein>
    <submittedName>
        <fullName evidence="3">Soluble pyridine nucleotide transhydrogenase</fullName>
        <ecNumber evidence="3">1.6.1.1</ecNumber>
    </submittedName>
</protein>
<dbReference type="Proteomes" id="UP000316095">
    <property type="component" value="Unassembled WGS sequence"/>
</dbReference>
<dbReference type="EC" id="1.6.1.1" evidence="3"/>
<dbReference type="EMBL" id="SJPG01000001">
    <property type="protein sequence ID" value="TWT61861.1"/>
    <property type="molecule type" value="Genomic_DNA"/>
</dbReference>
<evidence type="ECO:0000259" key="2">
    <source>
        <dbReference type="Pfam" id="PF07992"/>
    </source>
</evidence>
<dbReference type="GO" id="GO:0003957">
    <property type="term" value="F:NAD(P)+ transhydrogenase (Si-specific) activity"/>
    <property type="evidence" value="ECO:0007669"/>
    <property type="project" value="UniProtKB-EC"/>
</dbReference>
<sequence length="275" mass="30754">MEQIKQYDLIILGNDPEVKTLLQMVASEFTRIAWVTINDVVDVLLPWNVDHIVGPFQFETAQQVSCNSAEFRYDLKSQRIVIATGTTPRRPAWLPDHSRIHMAEPILSEKHFTDKTAIIGLGKTGLQLRKHLAKSCEHLVCIDASTEINLNQWNKNSRRDDRRQSIYLGNGLAGIEVEKSGLKLFLEDSQTVLVDEAILCVGRVGNTAHLQLENAGLSVDDSGRIWCNSDYQTWTPGIYAVGSVVGYAHRTQPDQSECELVLEAMLQSQANGQLV</sequence>
<dbReference type="Gene3D" id="3.50.50.60">
    <property type="entry name" value="FAD/NAD(P)-binding domain"/>
    <property type="match status" value="2"/>
</dbReference>
<dbReference type="RefSeq" id="WP_146503798.1">
    <property type="nucleotide sequence ID" value="NZ_SJPG01000001.1"/>
</dbReference>
<dbReference type="GO" id="GO:0004148">
    <property type="term" value="F:dihydrolipoyl dehydrogenase (NADH) activity"/>
    <property type="evidence" value="ECO:0007669"/>
    <property type="project" value="TreeGrafter"/>
</dbReference>
<evidence type="ECO:0000256" key="1">
    <source>
        <dbReference type="ARBA" id="ARBA00007532"/>
    </source>
</evidence>
<dbReference type="PRINTS" id="PR00368">
    <property type="entry name" value="FADPNR"/>
</dbReference>
<accession>A0A5C5XHK3</accession>
<reference evidence="3 4" key="1">
    <citation type="submission" date="2019-02" db="EMBL/GenBank/DDBJ databases">
        <title>Deep-cultivation of Planctomycetes and their phenomic and genomic characterization uncovers novel biology.</title>
        <authorList>
            <person name="Wiegand S."/>
            <person name="Jogler M."/>
            <person name="Boedeker C."/>
            <person name="Pinto D."/>
            <person name="Vollmers J."/>
            <person name="Rivas-Marin E."/>
            <person name="Kohn T."/>
            <person name="Peeters S.H."/>
            <person name="Heuer A."/>
            <person name="Rast P."/>
            <person name="Oberbeckmann S."/>
            <person name="Bunk B."/>
            <person name="Jeske O."/>
            <person name="Meyerdierks A."/>
            <person name="Storesund J.E."/>
            <person name="Kallscheuer N."/>
            <person name="Luecker S."/>
            <person name="Lage O.M."/>
            <person name="Pohl T."/>
            <person name="Merkel B.J."/>
            <person name="Hornburger P."/>
            <person name="Mueller R.-W."/>
            <person name="Bruemmer F."/>
            <person name="Labrenz M."/>
            <person name="Spormann A.M."/>
            <person name="Op Den Camp H."/>
            <person name="Overmann J."/>
            <person name="Amann R."/>
            <person name="Jetten M.S.M."/>
            <person name="Mascher T."/>
            <person name="Medema M.H."/>
            <person name="Devos D.P."/>
            <person name="Kaster A.-K."/>
            <person name="Ovreas L."/>
            <person name="Rohde M."/>
            <person name="Galperin M.Y."/>
            <person name="Jogler C."/>
        </authorList>
    </citation>
    <scope>NUCLEOTIDE SEQUENCE [LARGE SCALE GENOMIC DNA]</scope>
    <source>
        <strain evidence="3 4">Pan54</strain>
    </source>
</reference>
<dbReference type="PRINTS" id="PR00411">
    <property type="entry name" value="PNDRDTASEI"/>
</dbReference>
<dbReference type="PANTHER" id="PTHR22912">
    <property type="entry name" value="DISULFIDE OXIDOREDUCTASE"/>
    <property type="match status" value="1"/>
</dbReference>
<proteinExistence type="inferred from homology"/>
<dbReference type="InterPro" id="IPR023753">
    <property type="entry name" value="FAD/NAD-binding_dom"/>
</dbReference>
<keyword evidence="4" id="KW-1185">Reference proteome</keyword>
<dbReference type="GO" id="GO:0050660">
    <property type="term" value="F:flavin adenine dinucleotide binding"/>
    <property type="evidence" value="ECO:0007669"/>
    <property type="project" value="TreeGrafter"/>
</dbReference>
<comment type="caution">
    <text evidence="3">The sequence shown here is derived from an EMBL/GenBank/DDBJ whole genome shotgun (WGS) entry which is preliminary data.</text>
</comment>
<organism evidence="3 4">
    <name type="scientific">Rubinisphaera italica</name>
    <dbReference type="NCBI Taxonomy" id="2527969"/>
    <lineage>
        <taxon>Bacteria</taxon>
        <taxon>Pseudomonadati</taxon>
        <taxon>Planctomycetota</taxon>
        <taxon>Planctomycetia</taxon>
        <taxon>Planctomycetales</taxon>
        <taxon>Planctomycetaceae</taxon>
        <taxon>Rubinisphaera</taxon>
    </lineage>
</organism>
<keyword evidence="3" id="KW-0560">Oxidoreductase</keyword>
<dbReference type="Pfam" id="PF07992">
    <property type="entry name" value="Pyr_redox_2"/>
    <property type="match status" value="1"/>
</dbReference>
<dbReference type="SUPFAM" id="SSF51905">
    <property type="entry name" value="FAD/NAD(P)-binding domain"/>
    <property type="match status" value="1"/>
</dbReference>
<dbReference type="OrthoDB" id="215769at2"/>
<feature type="domain" description="FAD/NAD(P)-binding" evidence="2">
    <location>
        <begin position="59"/>
        <end position="261"/>
    </location>
</feature>
<evidence type="ECO:0000313" key="3">
    <source>
        <dbReference type="EMBL" id="TWT61861.1"/>
    </source>
</evidence>
<dbReference type="AlphaFoldDB" id="A0A5C5XHK3"/>
<comment type="similarity">
    <text evidence="1">Belongs to the class-I pyridine nucleotide-disulfide oxidoreductase family.</text>
</comment>
<dbReference type="GO" id="GO:0006103">
    <property type="term" value="P:2-oxoglutarate metabolic process"/>
    <property type="evidence" value="ECO:0007669"/>
    <property type="project" value="TreeGrafter"/>
</dbReference>
<name>A0A5C5XHK3_9PLAN</name>